<protein>
    <submittedName>
        <fullName evidence="1">Uncharacterized protein</fullName>
    </submittedName>
</protein>
<reference evidence="1" key="2">
    <citation type="journal article" date="2023" name="Proc. Natl. Acad. Sci. U.S.A.">
        <title>A global phylogenomic analysis of the shiitake genus Lentinula.</title>
        <authorList>
            <person name="Sierra-Patev S."/>
            <person name="Min B."/>
            <person name="Naranjo-Ortiz M."/>
            <person name="Looney B."/>
            <person name="Konkel Z."/>
            <person name="Slot J.C."/>
            <person name="Sakamoto Y."/>
            <person name="Steenwyk J.L."/>
            <person name="Rokas A."/>
            <person name="Carro J."/>
            <person name="Camarero S."/>
            <person name="Ferreira P."/>
            <person name="Molpeceres G."/>
            <person name="Ruiz-Duenas F.J."/>
            <person name="Serrano A."/>
            <person name="Henrissat B."/>
            <person name="Drula E."/>
            <person name="Hughes K.W."/>
            <person name="Mata J.L."/>
            <person name="Ishikawa N.K."/>
            <person name="Vargas-Isla R."/>
            <person name="Ushijima S."/>
            <person name="Smith C.A."/>
            <person name="Donoghue J."/>
            <person name="Ahrendt S."/>
            <person name="Andreopoulos W."/>
            <person name="He G."/>
            <person name="LaButti K."/>
            <person name="Lipzen A."/>
            <person name="Ng V."/>
            <person name="Riley R."/>
            <person name="Sandor L."/>
            <person name="Barry K."/>
            <person name="Martinez A.T."/>
            <person name="Xiao Y."/>
            <person name="Gibbons J.G."/>
            <person name="Terashima K."/>
            <person name="Grigoriev I.V."/>
            <person name="Hibbett D."/>
        </authorList>
    </citation>
    <scope>NUCLEOTIDE SEQUENCE</scope>
    <source>
        <strain evidence="1">Sp2 HRB7682 ss15</strain>
    </source>
</reference>
<sequence length="384" mass="44888">MEEQCETIVESLYAAPSPSSFEEFRNILLPVTAIRYLIANFALIQTSKNLNGMNYIVGLLSDDSFRNPCFNIEAGFLCLSPSSSKTRIINHADIILNGIEKTDEAPPYVEDAVRCHTAKRRVTEQHYQELLPFLNEYAENLFTPSTDSHHNDFCMLEGDCYLQAVRRKYREDIFNKNKEFEISQLIFYPLVSLLEQFSRQPFHWQVSCMGWPQQVYLAPFVCGHNKTYSPKNDFGLWIKERPVLLAEICSHPKEQIGHEQDFDRLLFQGASLVWLLTWILHDGDVVAAKIVLPMIYFQKDFFVRVYMIWSTGTKFLFKEVMVADLRDPKQLVALMHFTHNVSFQEIEEEVKLADAWHYLRINRPRFVTVRGEYTKNKLAKREFN</sequence>
<accession>A0A9W9B020</accession>
<dbReference type="EMBL" id="JANVFS010000004">
    <property type="protein sequence ID" value="KAJ4493125.1"/>
    <property type="molecule type" value="Genomic_DNA"/>
</dbReference>
<comment type="caution">
    <text evidence="1">The sequence shown here is derived from an EMBL/GenBank/DDBJ whole genome shotgun (WGS) entry which is preliminary data.</text>
</comment>
<dbReference type="Proteomes" id="UP001150238">
    <property type="component" value="Unassembled WGS sequence"/>
</dbReference>
<gene>
    <name evidence="1" type="ORF">C8J55DRAFT_556095</name>
</gene>
<evidence type="ECO:0000313" key="2">
    <source>
        <dbReference type="Proteomes" id="UP001150238"/>
    </source>
</evidence>
<name>A0A9W9B020_9AGAR</name>
<evidence type="ECO:0000313" key="1">
    <source>
        <dbReference type="EMBL" id="KAJ4493125.1"/>
    </source>
</evidence>
<reference evidence="1" key="1">
    <citation type="submission" date="2022-08" db="EMBL/GenBank/DDBJ databases">
        <authorList>
            <consortium name="DOE Joint Genome Institute"/>
            <person name="Min B."/>
            <person name="Riley R."/>
            <person name="Sierra-Patev S."/>
            <person name="Naranjo-Ortiz M."/>
            <person name="Looney B."/>
            <person name="Konkel Z."/>
            <person name="Slot J.C."/>
            <person name="Sakamoto Y."/>
            <person name="Steenwyk J.L."/>
            <person name="Rokas A."/>
            <person name="Carro J."/>
            <person name="Camarero S."/>
            <person name="Ferreira P."/>
            <person name="Molpeceres G."/>
            <person name="Ruiz-Duenas F.J."/>
            <person name="Serrano A."/>
            <person name="Henrissat B."/>
            <person name="Drula E."/>
            <person name="Hughes K.W."/>
            <person name="Mata J.L."/>
            <person name="Ishikawa N.K."/>
            <person name="Vargas-Isla R."/>
            <person name="Ushijima S."/>
            <person name="Smith C.A."/>
            <person name="Ahrendt S."/>
            <person name="Andreopoulos W."/>
            <person name="He G."/>
            <person name="Labutti K."/>
            <person name="Lipzen A."/>
            <person name="Ng V."/>
            <person name="Sandor L."/>
            <person name="Barry K."/>
            <person name="Martinez A.T."/>
            <person name="Xiao Y."/>
            <person name="Gibbons J.G."/>
            <person name="Terashima K."/>
            <person name="Hibbett D.S."/>
            <person name="Grigoriev I.V."/>
        </authorList>
    </citation>
    <scope>NUCLEOTIDE SEQUENCE</scope>
    <source>
        <strain evidence="1">Sp2 HRB7682 ss15</strain>
    </source>
</reference>
<dbReference type="AlphaFoldDB" id="A0A9W9B020"/>
<organism evidence="1 2">
    <name type="scientific">Lentinula lateritia</name>
    <dbReference type="NCBI Taxonomy" id="40482"/>
    <lineage>
        <taxon>Eukaryota</taxon>
        <taxon>Fungi</taxon>
        <taxon>Dikarya</taxon>
        <taxon>Basidiomycota</taxon>
        <taxon>Agaricomycotina</taxon>
        <taxon>Agaricomycetes</taxon>
        <taxon>Agaricomycetidae</taxon>
        <taxon>Agaricales</taxon>
        <taxon>Marasmiineae</taxon>
        <taxon>Omphalotaceae</taxon>
        <taxon>Lentinula</taxon>
    </lineage>
</organism>
<proteinExistence type="predicted"/>